<dbReference type="SUPFAM" id="SSF52540">
    <property type="entry name" value="P-loop containing nucleoside triphosphate hydrolases"/>
    <property type="match status" value="1"/>
</dbReference>
<sequence length="239" mass="25959">MKNGIRVITAMNRKGGCGKSTLIRGLASAAADRGETVTIFDTDNSRGLGKWMERAKAADAWSDDVQVVTTLDAKKVEAMVEEIFEQPDQEHLILIDTFGGGADPQAQDLLADLSDLIISPCMLSEEDIEETKETALWYARLKQRVTDPSSLPPYRVIASRVPATLREPDKAVLKKLVGSVPVLDQFIANRSVYSRMGNGLLGRVRDNLPNRGVAAHVQDALDEMGEALDALDGIIKGGK</sequence>
<protein>
    <recommendedName>
        <fullName evidence="5">ParA family protein</fullName>
    </recommendedName>
</protein>
<dbReference type="PIRSF" id="PIRSF009320">
    <property type="entry name" value="Nuc_binding_HP_1000"/>
    <property type="match status" value="1"/>
</dbReference>
<dbReference type="EMBL" id="CP031083">
    <property type="protein sequence ID" value="AYF04153.1"/>
    <property type="molecule type" value="Genomic_DNA"/>
</dbReference>
<dbReference type="AlphaFoldDB" id="A0A1V0GYK4"/>
<evidence type="ECO:0000313" key="2">
    <source>
        <dbReference type="EMBL" id="AYF04153.1"/>
    </source>
</evidence>
<reference evidence="2" key="3">
    <citation type="journal article" date="2018" name="Front. Microbiol.">
        <title>Genome Structure of the Opportunistic Pathogen Paracoccus yeei (Alphaproteobacteria) and Identification of Putative Virulence Factors.</title>
        <authorList>
            <person name="Lasek R."/>
            <person name="Szuplewska M."/>
            <person name="Mitura M."/>
            <person name="Decewicz P."/>
            <person name="Chmielowska C."/>
            <person name="Pawlot A."/>
            <person name="Sentkowska D."/>
            <person name="Czarnecki J."/>
            <person name="Bartosik D."/>
        </authorList>
    </citation>
    <scope>NUCLEOTIDE SEQUENCE</scope>
    <source>
        <strain evidence="2">CCUG 32053</strain>
        <plasmid evidence="2">pYEE5</plasmid>
    </source>
</reference>
<organism evidence="1 3">
    <name type="scientific">Paracoccus yeei</name>
    <dbReference type="NCBI Taxonomy" id="147645"/>
    <lineage>
        <taxon>Bacteria</taxon>
        <taxon>Pseudomonadati</taxon>
        <taxon>Pseudomonadota</taxon>
        <taxon>Alphaproteobacteria</taxon>
        <taxon>Rhodobacterales</taxon>
        <taxon>Paracoccaceae</taxon>
        <taxon>Paracoccus</taxon>
    </lineage>
</organism>
<dbReference type="PANTHER" id="PTHR13696:SF96">
    <property type="entry name" value="COBQ_COBB_MIND_PARA NUCLEOTIDE BINDING DOMAIN-CONTAINING PROTEIN"/>
    <property type="match status" value="1"/>
</dbReference>
<dbReference type="CDD" id="cd02042">
    <property type="entry name" value="ParAB_family"/>
    <property type="match status" value="1"/>
</dbReference>
<dbReference type="PANTHER" id="PTHR13696">
    <property type="entry name" value="P-LOOP CONTAINING NUCLEOSIDE TRIPHOSPHATE HYDROLASE"/>
    <property type="match status" value="1"/>
</dbReference>
<evidence type="ECO:0000313" key="3">
    <source>
        <dbReference type="Proteomes" id="UP000191257"/>
    </source>
</evidence>
<name>A0A1V0GYK4_9RHOB</name>
<geneLocation type="plasmid" evidence="4">
    <name>pyee5</name>
</geneLocation>
<geneLocation type="plasmid" evidence="1 3">
    <name>unnamed4</name>
</geneLocation>
<reference evidence="3" key="1">
    <citation type="submission" date="2017-03" db="EMBL/GenBank/DDBJ databases">
        <title>FDA dAtabase for Regulatory Grade micrObial Sequences (FDA-ARGOS): Supporting development and validation of Infectious Disease Dx tests.</title>
        <authorList>
            <person name="Campos J."/>
            <person name="Goldberg B."/>
            <person name="Tallon L."/>
            <person name="Sadzewicz L."/>
            <person name="Sengamalay N."/>
            <person name="Ott S."/>
            <person name="Godinez A."/>
            <person name="Nagaraj S."/>
            <person name="Vyas G."/>
            <person name="Aluvathingal J."/>
            <person name="Nadendla S."/>
            <person name="Geyer C."/>
            <person name="Nandy P."/>
            <person name="Hobson J."/>
            <person name="Sichtig H."/>
        </authorList>
    </citation>
    <scope>NUCLEOTIDE SEQUENCE [LARGE SCALE GENOMIC DNA]</scope>
    <source>
        <strain evidence="3">FDAARGOS_252</strain>
        <plasmid evidence="3">unnamed4</plasmid>
    </source>
</reference>
<dbReference type="InterPro" id="IPR050678">
    <property type="entry name" value="DNA_Partitioning_ATPase"/>
</dbReference>
<dbReference type="Proteomes" id="UP000191257">
    <property type="component" value="Plasmid unnamed4"/>
</dbReference>
<keyword evidence="3" id="KW-1185">Reference proteome</keyword>
<dbReference type="Pfam" id="PF07015">
    <property type="entry name" value="VirC1"/>
    <property type="match status" value="1"/>
</dbReference>
<dbReference type="InterPro" id="IPR027417">
    <property type="entry name" value="P-loop_NTPase"/>
</dbReference>
<geneLocation type="plasmid" evidence="2">
    <name>pYEE5</name>
</geneLocation>
<dbReference type="Proteomes" id="UP000272010">
    <property type="component" value="Plasmid pYEE5"/>
</dbReference>
<dbReference type="KEGG" id="pye:A6J80_21655"/>
<accession>A0A1V0GYK4</accession>
<reference evidence="4" key="4">
    <citation type="submission" date="2018-07" db="EMBL/GenBank/DDBJ databases">
        <title>Genome Structure of the Opportunistic Pathogen Paracoccus yeei (Alphaproteobacteria) and Identification of Putative Virulence Factors.</title>
        <authorList>
            <person name="Lasek R."/>
            <person name="Szuplewska M."/>
            <person name="Mitura M."/>
            <person name="Decewicz P."/>
            <person name="Chmielowska C."/>
            <person name="Pawlot A."/>
            <person name="Sentkowska D."/>
            <person name="Czarnecki J."/>
            <person name="Bartosik D."/>
        </authorList>
    </citation>
    <scope>NUCLEOTIDE SEQUENCE [LARGE SCALE GENOMIC DNA]</scope>
    <source>
        <strain evidence="4">CCUG 32053</strain>
        <plasmid evidence="4">pyee5</plasmid>
    </source>
</reference>
<dbReference type="Gene3D" id="3.40.50.300">
    <property type="entry name" value="P-loop containing nucleotide triphosphate hydrolases"/>
    <property type="match status" value="1"/>
</dbReference>
<evidence type="ECO:0000313" key="4">
    <source>
        <dbReference type="Proteomes" id="UP000272010"/>
    </source>
</evidence>
<dbReference type="RefSeq" id="WP_080623169.1">
    <property type="nucleotide sequence ID" value="NZ_CALTWI010000045.1"/>
</dbReference>
<keyword evidence="1" id="KW-0614">Plasmid</keyword>
<evidence type="ECO:0008006" key="5">
    <source>
        <dbReference type="Google" id="ProtNLM"/>
    </source>
</evidence>
<dbReference type="InterPro" id="IPR009744">
    <property type="entry name" value="VirC1"/>
</dbReference>
<gene>
    <name evidence="1" type="ORF">A6J80_21655</name>
    <name evidence="2" type="ORF">PY32053_04662</name>
</gene>
<evidence type="ECO:0000313" key="1">
    <source>
        <dbReference type="EMBL" id="ARC38898.1"/>
    </source>
</evidence>
<dbReference type="EMBL" id="CP020444">
    <property type="protein sequence ID" value="ARC38898.1"/>
    <property type="molecule type" value="Genomic_DNA"/>
</dbReference>
<proteinExistence type="predicted"/>
<reference evidence="1" key="2">
    <citation type="submission" date="2017-12" db="EMBL/GenBank/DDBJ databases">
        <title>FDA dAtabase for Regulatory Grade micrObial Sequences (FDA-ARGOS): Supporting development and validation of Infectious Disease Dx tests.</title>
        <authorList>
            <person name="Campos J."/>
            <person name="Goldberg B."/>
            <person name="Tallon L."/>
            <person name="Sadzewicz L."/>
            <person name="Sengamalay N."/>
            <person name="Ott S."/>
            <person name="Godinez A."/>
            <person name="Nagaraj S."/>
            <person name="Vyas G."/>
            <person name="Aluvathingal J."/>
            <person name="Nadendla S."/>
            <person name="Geyer C."/>
            <person name="Nandy P."/>
            <person name="Hobson J."/>
            <person name="Sichtig H."/>
        </authorList>
    </citation>
    <scope>NUCLEOTIDE SEQUENCE</scope>
    <source>
        <strain evidence="1">FDAARGOS_252</strain>
        <plasmid evidence="1">unnamed4</plasmid>
    </source>
</reference>